<evidence type="ECO:0000313" key="3">
    <source>
        <dbReference type="Proteomes" id="UP000218323"/>
    </source>
</evidence>
<organism evidence="2 3">
    <name type="scientific">Sphingomonas adhaesiva</name>
    <dbReference type="NCBI Taxonomy" id="28212"/>
    <lineage>
        <taxon>Bacteria</taxon>
        <taxon>Pseudomonadati</taxon>
        <taxon>Pseudomonadota</taxon>
        <taxon>Alphaproteobacteria</taxon>
        <taxon>Sphingomonadales</taxon>
        <taxon>Sphingomonadaceae</taxon>
        <taxon>Sphingomonas</taxon>
    </lineage>
</organism>
<feature type="signal peptide" evidence="1">
    <location>
        <begin position="1"/>
        <end position="23"/>
    </location>
</feature>
<name>A0A2A4I5S1_9SPHN</name>
<sequence length="103" mass="11063">MLLRLLSTGPVVLLPVVAAPALAVPAEQAHDGLAARQATRDGRILPLPEIERRVVPTMKGAQYIGVDLEMPSGVYTLKFLRDGNVIWVDVDGRTGQVIGRTGH</sequence>
<dbReference type="EMBL" id="NWVC01000008">
    <property type="protein sequence ID" value="PCG13458.1"/>
    <property type="molecule type" value="Genomic_DNA"/>
</dbReference>
<gene>
    <name evidence="2" type="ORF">COA07_14925</name>
</gene>
<feature type="chain" id="PRO_5012833609" description="PepSY domain-containing protein" evidence="1">
    <location>
        <begin position="24"/>
        <end position="103"/>
    </location>
</feature>
<evidence type="ECO:0000313" key="2">
    <source>
        <dbReference type="EMBL" id="PCG13458.1"/>
    </source>
</evidence>
<proteinExistence type="predicted"/>
<keyword evidence="1" id="KW-0732">Signal</keyword>
<evidence type="ECO:0008006" key="4">
    <source>
        <dbReference type="Google" id="ProtNLM"/>
    </source>
</evidence>
<comment type="caution">
    <text evidence="2">The sequence shown here is derived from an EMBL/GenBank/DDBJ whole genome shotgun (WGS) entry which is preliminary data.</text>
</comment>
<accession>A0A2A4I5S1</accession>
<dbReference type="Proteomes" id="UP000218323">
    <property type="component" value="Unassembled WGS sequence"/>
</dbReference>
<dbReference type="RefSeq" id="WP_096641293.1">
    <property type="nucleotide sequence ID" value="NZ_JBHIWA010000003.1"/>
</dbReference>
<evidence type="ECO:0000256" key="1">
    <source>
        <dbReference type="SAM" id="SignalP"/>
    </source>
</evidence>
<protein>
    <recommendedName>
        <fullName evidence="4">PepSY domain-containing protein</fullName>
    </recommendedName>
</protein>
<keyword evidence="3" id="KW-1185">Reference proteome</keyword>
<reference evidence="2 3" key="1">
    <citation type="submission" date="2017-09" db="EMBL/GenBank/DDBJ databases">
        <title>Sphingomonas adhaesiva DSM 7418, whole genome shotgun sequence.</title>
        <authorList>
            <person name="Feng G."/>
            <person name="Zhu H."/>
        </authorList>
    </citation>
    <scope>NUCLEOTIDE SEQUENCE [LARGE SCALE GENOMIC DNA]</scope>
    <source>
        <strain evidence="2 3">DSM 7418</strain>
    </source>
</reference>
<dbReference type="AlphaFoldDB" id="A0A2A4I5S1"/>